<dbReference type="AlphaFoldDB" id="A0A9W9MM22"/>
<organism evidence="2 3">
    <name type="scientific">Penicillium cinerascens</name>
    <dbReference type="NCBI Taxonomy" id="70096"/>
    <lineage>
        <taxon>Eukaryota</taxon>
        <taxon>Fungi</taxon>
        <taxon>Dikarya</taxon>
        <taxon>Ascomycota</taxon>
        <taxon>Pezizomycotina</taxon>
        <taxon>Eurotiomycetes</taxon>
        <taxon>Eurotiomycetidae</taxon>
        <taxon>Eurotiales</taxon>
        <taxon>Aspergillaceae</taxon>
        <taxon>Penicillium</taxon>
    </lineage>
</organism>
<proteinExistence type="predicted"/>
<accession>A0A9W9MM22</accession>
<sequence>MLFFMIGSAGAKPSHFTGSSRELTSAPCGRPGETPAEPSSATMWLITSTRPSIGSVLVSTRSPKAKTHPITVRGSRTGVTPAPRLSPYIYAGVPVIISLVHPRRHQVLFELWPRHELGASIELRRELFSGDDHPRQAT</sequence>
<evidence type="ECO:0000313" key="2">
    <source>
        <dbReference type="EMBL" id="KAJ5203665.1"/>
    </source>
</evidence>
<feature type="region of interest" description="Disordered" evidence="1">
    <location>
        <begin position="11"/>
        <end position="39"/>
    </location>
</feature>
<keyword evidence="3" id="KW-1185">Reference proteome</keyword>
<gene>
    <name evidence="2" type="ORF">N7498_004544</name>
</gene>
<dbReference type="GeneID" id="83178907"/>
<evidence type="ECO:0000256" key="1">
    <source>
        <dbReference type="SAM" id="MobiDB-lite"/>
    </source>
</evidence>
<protein>
    <submittedName>
        <fullName evidence="2">Uncharacterized protein</fullName>
    </submittedName>
</protein>
<dbReference type="Proteomes" id="UP001150904">
    <property type="component" value="Unassembled WGS sequence"/>
</dbReference>
<reference evidence="2" key="2">
    <citation type="journal article" date="2023" name="IMA Fungus">
        <title>Comparative genomic study of the Penicillium genus elucidates a diverse pangenome and 15 lateral gene transfer events.</title>
        <authorList>
            <person name="Petersen C."/>
            <person name="Sorensen T."/>
            <person name="Nielsen M.R."/>
            <person name="Sondergaard T.E."/>
            <person name="Sorensen J.L."/>
            <person name="Fitzpatrick D.A."/>
            <person name="Frisvad J.C."/>
            <person name="Nielsen K.L."/>
        </authorList>
    </citation>
    <scope>NUCLEOTIDE SEQUENCE</scope>
    <source>
        <strain evidence="2">IBT 15544</strain>
    </source>
</reference>
<dbReference type="EMBL" id="JAPQKR010000012">
    <property type="protein sequence ID" value="KAJ5203665.1"/>
    <property type="molecule type" value="Genomic_DNA"/>
</dbReference>
<evidence type="ECO:0000313" key="3">
    <source>
        <dbReference type="Proteomes" id="UP001150904"/>
    </source>
</evidence>
<reference evidence="2" key="1">
    <citation type="submission" date="2022-12" db="EMBL/GenBank/DDBJ databases">
        <authorList>
            <person name="Petersen C."/>
        </authorList>
    </citation>
    <scope>NUCLEOTIDE SEQUENCE</scope>
    <source>
        <strain evidence="2">IBT 15544</strain>
    </source>
</reference>
<name>A0A9W9MM22_9EURO</name>
<comment type="caution">
    <text evidence="2">The sequence shown here is derived from an EMBL/GenBank/DDBJ whole genome shotgun (WGS) entry which is preliminary data.</text>
</comment>
<dbReference type="RefSeq" id="XP_058308144.1">
    <property type="nucleotide sequence ID" value="XM_058451606.1"/>
</dbReference>